<dbReference type="OrthoDB" id="9803333at2"/>
<evidence type="ECO:0000256" key="2">
    <source>
        <dbReference type="ARBA" id="ARBA00022857"/>
    </source>
</evidence>
<comment type="similarity">
    <text evidence="1">Belongs to the short-chain dehydrogenases/reductases (SDR) family.</text>
</comment>
<evidence type="ECO:0000313" key="5">
    <source>
        <dbReference type="Proteomes" id="UP000468388"/>
    </source>
</evidence>
<dbReference type="InterPro" id="IPR036291">
    <property type="entry name" value="NAD(P)-bd_dom_sf"/>
</dbReference>
<dbReference type="SUPFAM" id="SSF51735">
    <property type="entry name" value="NAD(P)-binding Rossmann-fold domains"/>
    <property type="match status" value="1"/>
</dbReference>
<dbReference type="Pfam" id="PF13561">
    <property type="entry name" value="adh_short_C2"/>
    <property type="match status" value="1"/>
</dbReference>
<dbReference type="EMBL" id="WRXO01000006">
    <property type="protein sequence ID" value="MVT43006.1"/>
    <property type="molecule type" value="Genomic_DNA"/>
</dbReference>
<evidence type="ECO:0000313" key="4">
    <source>
        <dbReference type="EMBL" id="MVT43006.1"/>
    </source>
</evidence>
<dbReference type="InterPro" id="IPR002347">
    <property type="entry name" value="SDR_fam"/>
</dbReference>
<dbReference type="AlphaFoldDB" id="A0A6N8JF49"/>
<dbReference type="PRINTS" id="PR00080">
    <property type="entry name" value="SDRFAMILY"/>
</dbReference>
<dbReference type="RefSeq" id="WP_157301616.1">
    <property type="nucleotide sequence ID" value="NZ_BAAAZB010000004.1"/>
</dbReference>
<reference evidence="4 5" key="1">
    <citation type="submission" date="2019-12" db="EMBL/GenBank/DDBJ databases">
        <title>The draft genomic sequence of strain Chitinophaga oryziterrae JCM 16595.</title>
        <authorList>
            <person name="Zhang X."/>
        </authorList>
    </citation>
    <scope>NUCLEOTIDE SEQUENCE [LARGE SCALE GENOMIC DNA]</scope>
    <source>
        <strain evidence="4 5">JCM 16595</strain>
    </source>
</reference>
<evidence type="ECO:0000256" key="3">
    <source>
        <dbReference type="ARBA" id="ARBA00023002"/>
    </source>
</evidence>
<dbReference type="FunFam" id="3.40.50.720:FF:000374">
    <property type="entry name" value="3-oxoacyl-(Acyl-carrier-protein) reductase"/>
    <property type="match status" value="1"/>
</dbReference>
<evidence type="ECO:0000256" key="1">
    <source>
        <dbReference type="ARBA" id="ARBA00006484"/>
    </source>
</evidence>
<dbReference type="PANTHER" id="PTHR43639:SF1">
    <property type="entry name" value="SHORT-CHAIN DEHYDROGENASE_REDUCTASE FAMILY PROTEIN"/>
    <property type="match status" value="1"/>
</dbReference>
<dbReference type="PANTHER" id="PTHR43639">
    <property type="entry name" value="OXIDOREDUCTASE, SHORT-CHAIN DEHYDROGENASE/REDUCTASE FAMILY (AFU_ORTHOLOGUE AFUA_5G02870)"/>
    <property type="match status" value="1"/>
</dbReference>
<dbReference type="GO" id="GO:0016491">
    <property type="term" value="F:oxidoreductase activity"/>
    <property type="evidence" value="ECO:0007669"/>
    <property type="project" value="UniProtKB-KW"/>
</dbReference>
<organism evidence="4 5">
    <name type="scientific">Chitinophaga oryziterrae</name>
    <dbReference type="NCBI Taxonomy" id="1031224"/>
    <lineage>
        <taxon>Bacteria</taxon>
        <taxon>Pseudomonadati</taxon>
        <taxon>Bacteroidota</taxon>
        <taxon>Chitinophagia</taxon>
        <taxon>Chitinophagales</taxon>
        <taxon>Chitinophagaceae</taxon>
        <taxon>Chitinophaga</taxon>
    </lineage>
</organism>
<comment type="caution">
    <text evidence="4">The sequence shown here is derived from an EMBL/GenBank/DDBJ whole genome shotgun (WGS) entry which is preliminary data.</text>
</comment>
<protein>
    <submittedName>
        <fullName evidence="4">SDR family oxidoreductase</fullName>
    </submittedName>
</protein>
<dbReference type="Proteomes" id="UP000468388">
    <property type="component" value="Unassembled WGS sequence"/>
</dbReference>
<dbReference type="Gene3D" id="3.40.50.720">
    <property type="entry name" value="NAD(P)-binding Rossmann-like Domain"/>
    <property type="match status" value="1"/>
</dbReference>
<keyword evidence="3" id="KW-0560">Oxidoreductase</keyword>
<proteinExistence type="inferred from homology"/>
<dbReference type="PRINTS" id="PR00081">
    <property type="entry name" value="GDHRDH"/>
</dbReference>
<gene>
    <name evidence="4" type="ORF">GO495_20585</name>
</gene>
<accession>A0A6N8JF49</accession>
<sequence length="254" mass="27265">MEQKNKIALVTGGSRGLGKDMALRLAERGIDVILTYNNQMQDAQGVVAQIQQAGQKAATLQLNTGDLKSFGNFTTQLQDVLRNTFDATHFDYLVNNAGIGGYSPIADVSEDMFDELLNIHFKGVYFLTQKLLPFINDGGGIVNVSSGLTRIAVTGSSVYASMKGAIEIFTRYLAKELGVRGIRANTIAPGAVMTDFGGGHLRNNEQLKQFVSSVTALGRPGVAEDIGGVVAFLCTEDARWVNGQRIEISGGMQL</sequence>
<name>A0A6N8JF49_9BACT</name>
<keyword evidence="5" id="KW-1185">Reference proteome</keyword>
<keyword evidence="2" id="KW-0521">NADP</keyword>